<dbReference type="InterPro" id="IPR023578">
    <property type="entry name" value="Ras_GEF_dom_sf"/>
</dbReference>
<feature type="domain" description="KIND" evidence="7">
    <location>
        <begin position="409"/>
        <end position="579"/>
    </location>
</feature>
<feature type="region of interest" description="Disordered" evidence="4">
    <location>
        <begin position="1251"/>
        <end position="1282"/>
    </location>
</feature>
<feature type="domain" description="KIND" evidence="7">
    <location>
        <begin position="1"/>
        <end position="111"/>
    </location>
</feature>
<proteinExistence type="predicted"/>
<dbReference type="SMART" id="SM00147">
    <property type="entry name" value="RasGEF"/>
    <property type="match status" value="1"/>
</dbReference>
<dbReference type="PROSITE" id="PS51377">
    <property type="entry name" value="KIND"/>
    <property type="match status" value="2"/>
</dbReference>
<dbReference type="GO" id="GO:0048814">
    <property type="term" value="P:regulation of dendrite morphogenesis"/>
    <property type="evidence" value="ECO:0007669"/>
    <property type="project" value="TreeGrafter"/>
</dbReference>
<dbReference type="InterPro" id="IPR029899">
    <property type="entry name" value="KNDC1"/>
</dbReference>
<evidence type="ECO:0000259" key="5">
    <source>
        <dbReference type="PROSITE" id="PS50009"/>
    </source>
</evidence>
<dbReference type="GO" id="GO:0032045">
    <property type="term" value="C:guanyl-nucleotide exchange factor complex"/>
    <property type="evidence" value="ECO:0007669"/>
    <property type="project" value="TreeGrafter"/>
</dbReference>
<keyword evidence="1 3" id="KW-0344">Guanine-nucleotide releasing factor</keyword>
<keyword evidence="9" id="KW-1185">Reference proteome</keyword>
<dbReference type="Gene3D" id="1.10.840.10">
    <property type="entry name" value="Ras guanine-nucleotide exchange factors catalytic domain"/>
    <property type="match status" value="1"/>
</dbReference>
<protein>
    <submittedName>
        <fullName evidence="8">Protein very KIND</fullName>
    </submittedName>
</protein>
<feature type="domain" description="Ras-GEF" evidence="5">
    <location>
        <begin position="1325"/>
        <end position="1576"/>
    </location>
</feature>
<dbReference type="Pfam" id="PF00618">
    <property type="entry name" value="RasGEF_N"/>
    <property type="match status" value="1"/>
</dbReference>
<organism evidence="8 9">
    <name type="scientific">Chelonia mydas</name>
    <name type="common">Green sea-turtle</name>
    <name type="synonym">Chelonia agassizi</name>
    <dbReference type="NCBI Taxonomy" id="8469"/>
    <lineage>
        <taxon>Eukaryota</taxon>
        <taxon>Metazoa</taxon>
        <taxon>Chordata</taxon>
        <taxon>Craniata</taxon>
        <taxon>Vertebrata</taxon>
        <taxon>Euteleostomi</taxon>
        <taxon>Archelosauria</taxon>
        <taxon>Testudinata</taxon>
        <taxon>Testudines</taxon>
        <taxon>Cryptodira</taxon>
        <taxon>Durocryptodira</taxon>
        <taxon>Americhelydia</taxon>
        <taxon>Chelonioidea</taxon>
        <taxon>Cheloniidae</taxon>
        <taxon>Chelonia</taxon>
    </lineage>
</organism>
<evidence type="ECO:0000256" key="1">
    <source>
        <dbReference type="ARBA" id="ARBA00022658"/>
    </source>
</evidence>
<evidence type="ECO:0000256" key="4">
    <source>
        <dbReference type="SAM" id="MobiDB-lite"/>
    </source>
</evidence>
<dbReference type="eggNOG" id="ENOG502QSHW">
    <property type="taxonomic scope" value="Eukaryota"/>
</dbReference>
<dbReference type="FunFam" id="1.20.870.10:FF:000014">
    <property type="entry name" value="Kinase non-catalytic C-lobe domain-containing 1"/>
    <property type="match status" value="1"/>
</dbReference>
<dbReference type="PANTHER" id="PTHR21560:SF0">
    <property type="entry name" value="KINASE NON-CATALYTIC C-LOBE DOMAIN-CONTAINING PROTEIN 1"/>
    <property type="match status" value="1"/>
</dbReference>
<dbReference type="EMBL" id="KB477522">
    <property type="protein sequence ID" value="EMP42155.1"/>
    <property type="molecule type" value="Genomic_DNA"/>
</dbReference>
<dbReference type="Gene3D" id="1.20.870.10">
    <property type="entry name" value="Son of sevenless (SoS) protein Chain: S domain 1"/>
    <property type="match status" value="1"/>
</dbReference>
<dbReference type="GO" id="GO:0007264">
    <property type="term" value="P:small GTPase-mediated signal transduction"/>
    <property type="evidence" value="ECO:0007669"/>
    <property type="project" value="InterPro"/>
</dbReference>
<dbReference type="PROSITE" id="PS50212">
    <property type="entry name" value="RASGEF_NTER"/>
    <property type="match status" value="1"/>
</dbReference>
<dbReference type="Proteomes" id="UP000031443">
    <property type="component" value="Unassembled WGS sequence"/>
</dbReference>
<dbReference type="GO" id="GO:0043025">
    <property type="term" value="C:neuronal cell body"/>
    <property type="evidence" value="ECO:0007669"/>
    <property type="project" value="TreeGrafter"/>
</dbReference>
<feature type="region of interest" description="Disordered" evidence="4">
    <location>
        <begin position="724"/>
        <end position="744"/>
    </location>
</feature>
<gene>
    <name evidence="8" type="ORF">UY3_00542</name>
</gene>
<dbReference type="CDD" id="cd06224">
    <property type="entry name" value="REM"/>
    <property type="match status" value="1"/>
</dbReference>
<dbReference type="GO" id="GO:0030425">
    <property type="term" value="C:dendrite"/>
    <property type="evidence" value="ECO:0007669"/>
    <property type="project" value="TreeGrafter"/>
</dbReference>
<name>M7C1U7_CHEMY</name>
<feature type="compositionally biased region" description="Low complexity" evidence="4">
    <location>
        <begin position="1254"/>
        <end position="1266"/>
    </location>
</feature>
<reference evidence="9" key="1">
    <citation type="journal article" date="2013" name="Nat. Genet.">
        <title>The draft genomes of soft-shell turtle and green sea turtle yield insights into the development and evolution of the turtle-specific body plan.</title>
        <authorList>
            <person name="Wang Z."/>
            <person name="Pascual-Anaya J."/>
            <person name="Zadissa A."/>
            <person name="Li W."/>
            <person name="Niimura Y."/>
            <person name="Huang Z."/>
            <person name="Li C."/>
            <person name="White S."/>
            <person name="Xiong Z."/>
            <person name="Fang D."/>
            <person name="Wang B."/>
            <person name="Ming Y."/>
            <person name="Chen Y."/>
            <person name="Zheng Y."/>
            <person name="Kuraku S."/>
            <person name="Pignatelli M."/>
            <person name="Herrero J."/>
            <person name="Beal K."/>
            <person name="Nozawa M."/>
            <person name="Li Q."/>
            <person name="Wang J."/>
            <person name="Zhang H."/>
            <person name="Yu L."/>
            <person name="Shigenobu S."/>
            <person name="Wang J."/>
            <person name="Liu J."/>
            <person name="Flicek P."/>
            <person name="Searle S."/>
            <person name="Wang J."/>
            <person name="Kuratani S."/>
            <person name="Yin Y."/>
            <person name="Aken B."/>
            <person name="Zhang G."/>
            <person name="Irie N."/>
        </authorList>
    </citation>
    <scope>NUCLEOTIDE SEQUENCE [LARGE SCALE GENOMIC DNA]</scope>
</reference>
<evidence type="ECO:0000256" key="3">
    <source>
        <dbReference type="PROSITE-ProRule" id="PRU00168"/>
    </source>
</evidence>
<evidence type="ECO:0000256" key="2">
    <source>
        <dbReference type="ARBA" id="ARBA00022737"/>
    </source>
</evidence>
<evidence type="ECO:0000313" key="9">
    <source>
        <dbReference type="Proteomes" id="UP000031443"/>
    </source>
</evidence>
<dbReference type="SUPFAM" id="SSF48366">
    <property type="entry name" value="Ras GEF"/>
    <property type="match status" value="1"/>
</dbReference>
<dbReference type="InterPro" id="IPR000651">
    <property type="entry name" value="Ras-like_Gua-exchang_fac_N"/>
</dbReference>
<dbReference type="Gene3D" id="1.10.510.10">
    <property type="entry name" value="Transferase(Phosphotransferase) domain 1"/>
    <property type="match status" value="2"/>
</dbReference>
<dbReference type="PANTHER" id="PTHR21560">
    <property type="entry name" value="VERY KIND PROTEIN"/>
    <property type="match status" value="1"/>
</dbReference>
<dbReference type="PROSITE" id="PS50009">
    <property type="entry name" value="RASGEF_CAT"/>
    <property type="match status" value="1"/>
</dbReference>
<dbReference type="GO" id="GO:0005085">
    <property type="term" value="F:guanyl-nucleotide exchange factor activity"/>
    <property type="evidence" value="ECO:0007669"/>
    <property type="project" value="UniProtKB-KW"/>
</dbReference>
<sequence length="1606" mass="179765">MDLLCEPSNDELVEAHIYSLGATLKAAIEYVTESEMESEFGQDLQTLLEQMQEENPEDRPDIESIISLCEEKLKFASSSNICRSLSAVGRRVLSIESFGTFQDSCDNIWKGKVCQKSAGFKLYTNEKNNIEGDSSTVEDMTASYHRDSSVADVALNAIECGLKEMRIDLDNERSQHSQLATEVRKRKEEDKHVIYNEQCANVVLETKSFTNDIERDIFKKSLRKMKTFPKLPLEVTDTNNVFTSLTNSGLLAHKKLSLTHESVPLDNNQVAASEGKLSPFNVNNPPRIKPKIYQVSDLHLDASCMCTQVSGMYPEEYMPPFNGKKKASLSCNHIEECSHATSKTRHITNTLKTQDQSAAGAEVVNNYMALEDCIETSQGSNENCLSQFNKMASVLSTKNNKNGYGSSLISSPELLTGVMSTNNNENHCGSRESEVKSNEQWVSLKLLLSRYVFLCLDCVLIDCHGNVLFAAPKDEGCYDTFYLAPEIEEVDFVTEKVCIYCVAAILWTAAKYNYPPDHKLVLPRKLKTLLLDMAKRNSEERPSLADAIKICSSYLLERSINSKKILAFLSKSAFKAFNEEINSSQDNVPFEFKHKRNKMDASVSSLGFVPITSESKLIAVKGPVPCQTSLNSETCTLPVAFTSSATHFKPIILQQNTELTKYVCPNTVGTHASTPEQLDRYVQNEIHMDGNNKSVFVDDIENHAAEEVVAAPEIPKRDLDIQNHSSQIPSNEQNPSNMVTSTVELPSPSDSLCNLQEKNTLSAISSSSSACSTPQRPPLINNSLLKQDPETRVLTLVPVQLAVSEQIPNKPLESKIAYDCYNHLPVLLSRPTSHSSVNQNASSSFSIEILSQLSGTNDILLQKAVHLIQEEFAFDGYLENGVEVLAMGNYIFTLKELKFDTFCDAVSEKFCDLYWDEKLLENLYKVVSGKTTPQIGVTETDGSQRGSMFHSLKTPDSFLVSNKQTKGERITCVRRSWKESQVASDTKALPTTDISLAEMDLNELPLDNFEKELSSSDFQSCSPGWSSAFNGGECFSSEVYNYVKKLGKQEVNQSQNIDSKRVIMYAEQWGMESCALPAVVNITRTDMLDVSPLDELSLLIFCNTKKQQYNNQNRSRILQAGTPLGLMAYLYSRNAFLEGYVQQFLYTFRYFCTQEELLKFLLDRISSTLSSANEDPTSLLSKIYNRSFYILQAWIEDCYSVDFAIRSDLLCMLQDFISSKIPPVLAVNSEDEEDEGLVIGRSSFTASQDLFETPSQSSQPRQSSPSELNAEEGILGNGPIAHHQKERPYTVGSALPKPCYYSSTEEFSGSYAKANEGGSLLTEYSAQELCCQLTLLQQEMFHKCHPVHFLNSRALGVKDKCTTIQKAVPTESLSLKVCNLFLPNCIQDKYLLQLLRNADNISTWVAAEIVTSHTSKLQVNLLSKFLLLAKSCYEQRNFATAMQILRGLENLIVRQLPAWKTLPSKVSEIMEELKAVEVFLKSDSLCLMEGERFKTLPTIPSAHVLAMHVQQLETGGFTMTNGAHKWTKLRNIAKVVSQVHAFQENPYTFTTDFKLQSYLKQRIAHFNDADISALAADNCANFHQIPAEKHSRKIQDALRRMKATFQ</sequence>
<accession>M7C1U7</accession>
<keyword evidence="2" id="KW-0677">Repeat</keyword>
<evidence type="ECO:0000313" key="8">
    <source>
        <dbReference type="EMBL" id="EMP42155.1"/>
    </source>
</evidence>
<feature type="domain" description="N-terminal Ras-GEF" evidence="6">
    <location>
        <begin position="1114"/>
        <end position="1243"/>
    </location>
</feature>
<dbReference type="Pfam" id="PF00617">
    <property type="entry name" value="RasGEF"/>
    <property type="match status" value="1"/>
</dbReference>
<evidence type="ECO:0000259" key="6">
    <source>
        <dbReference type="PROSITE" id="PS50212"/>
    </source>
</evidence>
<dbReference type="InterPro" id="IPR011019">
    <property type="entry name" value="KIND_dom"/>
</dbReference>
<evidence type="ECO:0000259" key="7">
    <source>
        <dbReference type="PROSITE" id="PS51377"/>
    </source>
</evidence>
<dbReference type="InterPro" id="IPR001895">
    <property type="entry name" value="RASGEF_cat_dom"/>
</dbReference>
<dbReference type="SMART" id="SM00750">
    <property type="entry name" value="KIND"/>
    <property type="match status" value="1"/>
</dbReference>
<dbReference type="InterPro" id="IPR036964">
    <property type="entry name" value="RASGEF_cat_dom_sf"/>
</dbReference>
<dbReference type="FunFam" id="1.10.840.10:FF:000013">
    <property type="entry name" value="Kinase non-catalytic C-lobe domain-containing 1"/>
    <property type="match status" value="1"/>
</dbReference>